<accession>A0A0M2HRK0</accession>
<evidence type="ECO:0000313" key="1">
    <source>
        <dbReference type="EMBL" id="KJL47119.1"/>
    </source>
</evidence>
<evidence type="ECO:0000313" key="2">
    <source>
        <dbReference type="Proteomes" id="UP000033900"/>
    </source>
</evidence>
<keyword evidence="2" id="KW-1185">Reference proteome</keyword>
<dbReference type="EMBL" id="JYJB01000009">
    <property type="protein sequence ID" value="KJL47119.1"/>
    <property type="molecule type" value="Genomic_DNA"/>
</dbReference>
<dbReference type="AlphaFoldDB" id="A0A0M2HRK0"/>
<dbReference type="OrthoDB" id="5173422at2"/>
<dbReference type="PATRIC" id="fig|273678.4.peg.1907"/>
<dbReference type="SUPFAM" id="SSF51126">
    <property type="entry name" value="Pectin lyase-like"/>
    <property type="match status" value="1"/>
</dbReference>
<proteinExistence type="predicted"/>
<sequence length="375" mass="38370">MGVGSPPATVVVASNDAPASIKSTADFVCDGTADEVEINAAIATASNDSVSLGGQGGSVLLWGKEFTVGAAIKMRSQVTLSGMGQWATTVRASSSFSGGENSGVFELYSTNTQYTTVSSLTIHGNAAAGARTCGVFYQQGAGQEWDAAHRLLDLYIYATGWHGMFLTSTGAGARNRAYYVQNVRIIDAGTTVTSTANGMKVLSVDSFFIGIDVGSSASHGVLISGANNRFVSCKSWYSGSMATTDHQGSGFYVTGAQRNQFSACEAQDNYGDGFYLGGGNNTLSACFADSNGYNRGGGGGAGVGWTGSGFYIAGYVTLQGIALDKNEGGRGLYQQYGVEVAYAGIKGIVDVVTDVNGVAALGGSTMATGSVVNVI</sequence>
<reference evidence="1 2" key="1">
    <citation type="submission" date="2015-02" db="EMBL/GenBank/DDBJ databases">
        <title>Draft genome sequences of ten Microbacterium spp. with emphasis on heavy metal contaminated environments.</title>
        <authorList>
            <person name="Corretto E."/>
        </authorList>
    </citation>
    <scope>NUCLEOTIDE SEQUENCE [LARGE SCALE GENOMIC DNA]</scope>
    <source>
        <strain evidence="1 2">SA35</strain>
    </source>
</reference>
<comment type="caution">
    <text evidence="1">The sequence shown here is derived from an EMBL/GenBank/DDBJ whole genome shotgun (WGS) entry which is preliminary data.</text>
</comment>
<name>A0A0M2HRK0_9MICO</name>
<evidence type="ECO:0008006" key="3">
    <source>
        <dbReference type="Google" id="ProtNLM"/>
    </source>
</evidence>
<gene>
    <name evidence="1" type="ORF">RS84_01904</name>
</gene>
<dbReference type="InterPro" id="IPR011050">
    <property type="entry name" value="Pectin_lyase_fold/virulence"/>
</dbReference>
<dbReference type="Proteomes" id="UP000033900">
    <property type="component" value="Unassembled WGS sequence"/>
</dbReference>
<dbReference type="Gene3D" id="2.160.20.10">
    <property type="entry name" value="Single-stranded right-handed beta-helix, Pectin lyase-like"/>
    <property type="match status" value="1"/>
</dbReference>
<dbReference type="RefSeq" id="WP_045257558.1">
    <property type="nucleotide sequence ID" value="NZ_CP158847.1"/>
</dbReference>
<dbReference type="InterPro" id="IPR012334">
    <property type="entry name" value="Pectin_lyas_fold"/>
</dbReference>
<protein>
    <recommendedName>
        <fullName evidence="3">Right handed beta helix region</fullName>
    </recommendedName>
</protein>
<organism evidence="1 2">
    <name type="scientific">Microbacterium hydrocarbonoxydans</name>
    <dbReference type="NCBI Taxonomy" id="273678"/>
    <lineage>
        <taxon>Bacteria</taxon>
        <taxon>Bacillati</taxon>
        <taxon>Actinomycetota</taxon>
        <taxon>Actinomycetes</taxon>
        <taxon>Micrococcales</taxon>
        <taxon>Microbacteriaceae</taxon>
        <taxon>Microbacterium</taxon>
    </lineage>
</organism>